<dbReference type="AlphaFoldDB" id="A0A2A7S5L8"/>
<feature type="compositionally biased region" description="Basic and acidic residues" evidence="1">
    <location>
        <begin position="122"/>
        <end position="134"/>
    </location>
</feature>
<comment type="caution">
    <text evidence="2">The sequence shown here is derived from an EMBL/GenBank/DDBJ whole genome shotgun (WGS) entry which is preliminary data.</text>
</comment>
<reference evidence="3" key="1">
    <citation type="submission" date="2017-09" db="EMBL/GenBank/DDBJ databases">
        <title>FDA dAtabase for Regulatory Grade micrObial Sequences (FDA-ARGOS): Supporting development and validation of Infectious Disease Dx tests.</title>
        <authorList>
            <person name="Minogue T."/>
            <person name="Wolcott M."/>
            <person name="Wasieloski L."/>
            <person name="Aguilar W."/>
            <person name="Moore D."/>
            <person name="Tallon L."/>
            <person name="Sadzewicz L."/>
            <person name="Ott S."/>
            <person name="Zhao X."/>
            <person name="Nagaraj S."/>
            <person name="Vavikolanu K."/>
            <person name="Aluvathingal J."/>
            <person name="Nadendla S."/>
            <person name="Sichtig H."/>
        </authorList>
    </citation>
    <scope>NUCLEOTIDE SEQUENCE [LARGE SCALE GENOMIC DNA]</scope>
    <source>
        <strain evidence="3">FDAARGOS_390</strain>
    </source>
</reference>
<evidence type="ECO:0000313" key="2">
    <source>
        <dbReference type="EMBL" id="PEH38753.1"/>
    </source>
</evidence>
<proteinExistence type="predicted"/>
<dbReference type="EMBL" id="PDDY01000004">
    <property type="protein sequence ID" value="PEH38753.1"/>
    <property type="molecule type" value="Genomic_DNA"/>
</dbReference>
<protein>
    <recommendedName>
        <fullName evidence="4">Peptidase</fullName>
    </recommendedName>
</protein>
<evidence type="ECO:0000313" key="3">
    <source>
        <dbReference type="Proteomes" id="UP000220629"/>
    </source>
</evidence>
<evidence type="ECO:0000256" key="1">
    <source>
        <dbReference type="SAM" id="MobiDB-lite"/>
    </source>
</evidence>
<feature type="region of interest" description="Disordered" evidence="1">
    <location>
        <begin position="117"/>
        <end position="177"/>
    </location>
</feature>
<accession>A0A2A7S5L8</accession>
<dbReference type="Proteomes" id="UP000220629">
    <property type="component" value="Unassembled WGS sequence"/>
</dbReference>
<organism evidence="2 3">
    <name type="scientific">Burkholderia gladioli</name>
    <name type="common">Pseudomonas marginata</name>
    <name type="synonym">Phytomonas marginata</name>
    <dbReference type="NCBI Taxonomy" id="28095"/>
    <lineage>
        <taxon>Bacteria</taxon>
        <taxon>Pseudomonadati</taxon>
        <taxon>Pseudomonadota</taxon>
        <taxon>Betaproteobacteria</taxon>
        <taxon>Burkholderiales</taxon>
        <taxon>Burkholderiaceae</taxon>
        <taxon>Burkholderia</taxon>
    </lineage>
</organism>
<sequence>MFLRPGTVRIPFASRGRARERARAMQRVELDPAHDPHARAALEAYADACAADMPWLAEWLRDTLGTPQAELTRCAPTLARVFDLAQAWAAEQPDYARTAWEHVRGQLHAALARQVQDEAGDDAGRGDGRQDGGRRAAAQTGAEPESGPDAGPKSRDPQDAGSPSGGDKARRLSPGSI</sequence>
<name>A0A2A7S5L8_BURGA</name>
<evidence type="ECO:0008006" key="4">
    <source>
        <dbReference type="Google" id="ProtNLM"/>
    </source>
</evidence>
<gene>
    <name evidence="2" type="ORF">CRM94_30915</name>
</gene>